<dbReference type="RefSeq" id="WP_114450395.1">
    <property type="nucleotide sequence ID" value="NZ_QPHM01000003.1"/>
</dbReference>
<evidence type="ECO:0000313" key="4">
    <source>
        <dbReference type="Proteomes" id="UP000252189"/>
    </source>
</evidence>
<evidence type="ECO:0000313" key="3">
    <source>
        <dbReference type="EMBL" id="RCU44221.1"/>
    </source>
</evidence>
<dbReference type="AlphaFoldDB" id="A0A368N3V8"/>
<gene>
    <name evidence="3" type="ORF">DU504_15610</name>
</gene>
<reference evidence="3 4" key="1">
    <citation type="submission" date="2018-07" db="EMBL/GenBank/DDBJ databases">
        <title>Genome sequences of Haloplanus salinus JCM 18368T.</title>
        <authorList>
            <person name="Kim Y.B."/>
            <person name="Roh S.W."/>
        </authorList>
    </citation>
    <scope>NUCLEOTIDE SEQUENCE [LARGE SCALE GENOMIC DNA]</scope>
    <source>
        <strain evidence="3 4">JCM 18368</strain>
    </source>
</reference>
<keyword evidence="1" id="KW-0472">Membrane</keyword>
<feature type="transmembrane region" description="Helical" evidence="1">
    <location>
        <begin position="68"/>
        <end position="89"/>
    </location>
</feature>
<evidence type="ECO:0000256" key="1">
    <source>
        <dbReference type="SAM" id="Phobius"/>
    </source>
</evidence>
<dbReference type="InterPro" id="IPR025828">
    <property type="entry name" value="Put_sensor_dom"/>
</dbReference>
<organism evidence="3 4">
    <name type="scientific">Haloplanus salinus</name>
    <dbReference type="NCBI Taxonomy" id="1126245"/>
    <lineage>
        <taxon>Archaea</taxon>
        <taxon>Methanobacteriati</taxon>
        <taxon>Methanobacteriota</taxon>
        <taxon>Stenosarchaea group</taxon>
        <taxon>Halobacteria</taxon>
        <taxon>Halobacteriales</taxon>
        <taxon>Haloferacaceae</taxon>
        <taxon>Haloplanus</taxon>
    </lineage>
</organism>
<sequence>MTRSQQFSTADAGGWALATRLFGVGFRRETYANLAYLLARFPLGIAYFTVLITGLSLGVGLVPMVVGIPILAGVLALGGYIGVIEAALLSRLRGRDISIPPADPTELSVPEYLKAVVTSPGNYLLVGFGFASFAVGIPLFVAITVVFSVGLTLVATPVLYWIPGVEYEFTGLRGSIEVGSSSVDAGSVVGTSINTLPEALAASAVGVVVCLGGLHAVNLSAWLLAGLTERLLTFLSE</sequence>
<protein>
    <submittedName>
        <fullName evidence="3">Sensor protein</fullName>
    </submittedName>
</protein>
<dbReference type="Proteomes" id="UP000252189">
    <property type="component" value="Unassembled WGS sequence"/>
</dbReference>
<feature type="transmembrane region" description="Helical" evidence="1">
    <location>
        <begin position="37"/>
        <end position="62"/>
    </location>
</feature>
<comment type="caution">
    <text evidence="3">The sequence shown here is derived from an EMBL/GenBank/DDBJ whole genome shotgun (WGS) entry which is preliminary data.</text>
</comment>
<evidence type="ECO:0000259" key="2">
    <source>
        <dbReference type="Pfam" id="PF13796"/>
    </source>
</evidence>
<feature type="transmembrane region" description="Helical" evidence="1">
    <location>
        <begin position="123"/>
        <end position="151"/>
    </location>
</feature>
<dbReference type="OrthoDB" id="253413at2157"/>
<feature type="transmembrane region" description="Helical" evidence="1">
    <location>
        <begin position="199"/>
        <end position="225"/>
    </location>
</feature>
<keyword evidence="4" id="KW-1185">Reference proteome</keyword>
<dbReference type="EMBL" id="QPHM01000003">
    <property type="protein sequence ID" value="RCU44221.1"/>
    <property type="molecule type" value="Genomic_DNA"/>
</dbReference>
<keyword evidence="1" id="KW-0812">Transmembrane</keyword>
<accession>A0A368N3V8</accession>
<feature type="domain" description="Putative sensor" evidence="2">
    <location>
        <begin position="36"/>
        <end position="232"/>
    </location>
</feature>
<keyword evidence="1" id="KW-1133">Transmembrane helix</keyword>
<name>A0A368N3V8_9EURY</name>
<dbReference type="Pfam" id="PF13796">
    <property type="entry name" value="Sensor"/>
    <property type="match status" value="1"/>
</dbReference>
<proteinExistence type="predicted"/>